<name>A0A0B6ZVJ8_9EUPU</name>
<evidence type="ECO:0000313" key="2">
    <source>
        <dbReference type="EMBL" id="CEK71836.1"/>
    </source>
</evidence>
<protein>
    <submittedName>
        <fullName evidence="2">Uncharacterized protein</fullName>
    </submittedName>
</protein>
<gene>
    <name evidence="2" type="primary">ORF80017</name>
    <name evidence="1" type="synonym">ORF80015</name>
</gene>
<feature type="non-terminal residue" evidence="2">
    <location>
        <position position="49"/>
    </location>
</feature>
<dbReference type="AlphaFoldDB" id="A0A0B6ZVJ8"/>
<reference evidence="2" key="1">
    <citation type="submission" date="2014-12" db="EMBL/GenBank/DDBJ databases">
        <title>Insight into the proteome of Arion vulgaris.</title>
        <authorList>
            <person name="Aradska J."/>
            <person name="Bulat T."/>
            <person name="Smidak R."/>
            <person name="Sarate P."/>
            <person name="Gangsoo J."/>
            <person name="Sialana F."/>
            <person name="Bilban M."/>
            <person name="Lubec G."/>
        </authorList>
    </citation>
    <scope>NUCLEOTIDE SEQUENCE</scope>
    <source>
        <tissue evidence="2">Skin</tissue>
    </source>
</reference>
<accession>A0A0B6ZVJ8</accession>
<proteinExistence type="predicted"/>
<organism evidence="2">
    <name type="scientific">Arion vulgaris</name>
    <dbReference type="NCBI Taxonomy" id="1028688"/>
    <lineage>
        <taxon>Eukaryota</taxon>
        <taxon>Metazoa</taxon>
        <taxon>Spiralia</taxon>
        <taxon>Lophotrochozoa</taxon>
        <taxon>Mollusca</taxon>
        <taxon>Gastropoda</taxon>
        <taxon>Heterobranchia</taxon>
        <taxon>Euthyneura</taxon>
        <taxon>Panpulmonata</taxon>
        <taxon>Eupulmonata</taxon>
        <taxon>Stylommatophora</taxon>
        <taxon>Helicina</taxon>
        <taxon>Arionoidea</taxon>
        <taxon>Arionidae</taxon>
        <taxon>Arion</taxon>
    </lineage>
</organism>
<sequence>MFHCSYFSGFCLTACYLHSRASLQHDKSGDVTRELIFNIELKHARVVTG</sequence>
<evidence type="ECO:0000313" key="1">
    <source>
        <dbReference type="EMBL" id="CEK71835.1"/>
    </source>
</evidence>
<dbReference type="EMBL" id="HACG01024971">
    <property type="protein sequence ID" value="CEK71836.1"/>
    <property type="molecule type" value="Transcribed_RNA"/>
</dbReference>
<dbReference type="EMBL" id="HACG01024970">
    <property type="protein sequence ID" value="CEK71835.1"/>
    <property type="molecule type" value="Transcribed_RNA"/>
</dbReference>